<keyword evidence="12" id="KW-0325">Glycoprotein</keyword>
<feature type="active site" description="Nucleophile" evidence="19">
    <location>
        <position position="119"/>
    </location>
</feature>
<evidence type="ECO:0000256" key="5">
    <source>
        <dbReference type="ARBA" id="ARBA00022512"/>
    </source>
</evidence>
<keyword evidence="10 18" id="KW-0378">Hydrolase</keyword>
<dbReference type="Pfam" id="PF00722">
    <property type="entry name" value="Glyco_hydro_16"/>
    <property type="match status" value="1"/>
</dbReference>
<gene>
    <name evidence="24" type="ORF">EURHEDRAFT_408114</name>
</gene>
<keyword evidence="5" id="KW-0964">Secreted</keyword>
<evidence type="ECO:0000256" key="1">
    <source>
        <dbReference type="ARBA" id="ARBA00000822"/>
    </source>
</evidence>
<evidence type="ECO:0000256" key="20">
    <source>
        <dbReference type="PIRSR" id="PIRSR037299-2"/>
    </source>
</evidence>
<keyword evidence="4" id="KW-1003">Cell membrane</keyword>
<evidence type="ECO:0000259" key="23">
    <source>
        <dbReference type="PROSITE" id="PS51762"/>
    </source>
</evidence>
<keyword evidence="6" id="KW-0336">GPI-anchor</keyword>
<evidence type="ECO:0000256" key="3">
    <source>
        <dbReference type="ARBA" id="ARBA00004609"/>
    </source>
</evidence>
<keyword evidence="24" id="KW-0430">Lectin</keyword>
<dbReference type="GO" id="GO:0016757">
    <property type="term" value="F:glycosyltransferase activity"/>
    <property type="evidence" value="ECO:0007669"/>
    <property type="project" value="UniProtKB-KW"/>
</dbReference>
<dbReference type="AlphaFoldDB" id="A0A017SPL7"/>
<feature type="signal peptide" evidence="22">
    <location>
        <begin position="1"/>
        <end position="19"/>
    </location>
</feature>
<dbReference type="SUPFAM" id="SSF49899">
    <property type="entry name" value="Concanavalin A-like lectins/glucanases"/>
    <property type="match status" value="1"/>
</dbReference>
<protein>
    <recommendedName>
        <fullName evidence="18">Crh-like protein</fullName>
        <ecNumber evidence="18">3.2.-.-</ecNumber>
    </recommendedName>
</protein>
<dbReference type="Gene3D" id="2.60.120.200">
    <property type="match status" value="1"/>
</dbReference>
<dbReference type="Proteomes" id="UP000019804">
    <property type="component" value="Unassembled WGS sequence"/>
</dbReference>
<evidence type="ECO:0000313" key="24">
    <source>
        <dbReference type="EMBL" id="EYE98902.1"/>
    </source>
</evidence>
<evidence type="ECO:0000256" key="16">
    <source>
        <dbReference type="ARBA" id="ARBA00038074"/>
    </source>
</evidence>
<name>A0A017SPL7_ASPRC</name>
<evidence type="ECO:0000256" key="15">
    <source>
        <dbReference type="ARBA" id="ARBA00023316"/>
    </source>
</evidence>
<evidence type="ECO:0000256" key="19">
    <source>
        <dbReference type="PIRSR" id="PIRSR037299-1"/>
    </source>
</evidence>
<dbReference type="GeneID" id="63695875"/>
<evidence type="ECO:0000256" key="14">
    <source>
        <dbReference type="ARBA" id="ARBA00023295"/>
    </source>
</evidence>
<keyword evidence="20" id="KW-1015">Disulfide bond</keyword>
<evidence type="ECO:0000256" key="17">
    <source>
        <dbReference type="ARBA" id="ARBA00093308"/>
    </source>
</evidence>
<comment type="subcellular location">
    <subcellularLocation>
        <location evidence="3">Cell membrane</location>
        <topology evidence="3">Lipid-anchor</topology>
        <topology evidence="3">GPI-anchor</topology>
    </subcellularLocation>
    <subcellularLocation>
        <location evidence="2">Secreted</location>
        <location evidence="2">Cell wall</location>
    </subcellularLocation>
</comment>
<dbReference type="EMBL" id="KK088412">
    <property type="protein sequence ID" value="EYE98902.1"/>
    <property type="molecule type" value="Genomic_DNA"/>
</dbReference>
<dbReference type="FunFam" id="2.60.120.200:FF:000152">
    <property type="entry name" value="Cell wall glucanase"/>
    <property type="match status" value="1"/>
</dbReference>
<dbReference type="InterPro" id="IPR017168">
    <property type="entry name" value="CHR-like"/>
</dbReference>
<evidence type="ECO:0000256" key="13">
    <source>
        <dbReference type="ARBA" id="ARBA00023288"/>
    </source>
</evidence>
<dbReference type="PANTHER" id="PTHR10963">
    <property type="entry name" value="GLYCOSYL HYDROLASE-RELATED"/>
    <property type="match status" value="1"/>
</dbReference>
<accession>A0A017SPL7</accession>
<evidence type="ECO:0000256" key="7">
    <source>
        <dbReference type="ARBA" id="ARBA00022676"/>
    </source>
</evidence>
<dbReference type="InterPro" id="IPR000757">
    <property type="entry name" value="Beta-glucanase-like"/>
</dbReference>
<evidence type="ECO:0000256" key="2">
    <source>
        <dbReference type="ARBA" id="ARBA00004191"/>
    </source>
</evidence>
<dbReference type="PIRSF" id="PIRSF037299">
    <property type="entry name" value="Glycosidase_CRH1_prd"/>
    <property type="match status" value="1"/>
</dbReference>
<dbReference type="GO" id="GO:0031505">
    <property type="term" value="P:fungal-type cell wall organization"/>
    <property type="evidence" value="ECO:0007669"/>
    <property type="project" value="TreeGrafter"/>
</dbReference>
<comment type="similarity">
    <text evidence="16">Belongs to the glycosyl hydrolase 16 family. CRH1 subfamily.</text>
</comment>
<dbReference type="GO" id="GO:0009277">
    <property type="term" value="C:fungal-type cell wall"/>
    <property type="evidence" value="ECO:0007669"/>
    <property type="project" value="TreeGrafter"/>
</dbReference>
<evidence type="ECO:0000313" key="25">
    <source>
        <dbReference type="Proteomes" id="UP000019804"/>
    </source>
</evidence>
<proteinExistence type="inferred from homology"/>
<feature type="domain" description="GH16" evidence="23">
    <location>
        <begin position="21"/>
        <end position="237"/>
    </location>
</feature>
<feature type="compositionally biased region" description="Low complexity" evidence="21">
    <location>
        <begin position="268"/>
        <end position="315"/>
    </location>
</feature>
<keyword evidence="25" id="KW-1185">Reference proteome</keyword>
<comment type="function">
    <text evidence="17">Dual chitinase/transglycosylase that plays a role in cell wall architecture. Chitinase and transglycosylase activities are coupled. Required for the polysaccharide cross-linking at the septa and the cell wall. More specifically, transfers chitin to 1,6-beta-glucan in the cell wall.</text>
</comment>
<dbReference type="GO" id="GO:0030246">
    <property type="term" value="F:carbohydrate binding"/>
    <property type="evidence" value="ECO:0007669"/>
    <property type="project" value="UniProtKB-KW"/>
</dbReference>
<evidence type="ECO:0000256" key="6">
    <source>
        <dbReference type="ARBA" id="ARBA00022622"/>
    </source>
</evidence>
<dbReference type="PANTHER" id="PTHR10963:SF27">
    <property type="entry name" value="GLYCOSIDASE-RELATED"/>
    <property type="match status" value="1"/>
</dbReference>
<dbReference type="STRING" id="1388766.A0A017SPL7"/>
<feature type="region of interest" description="Disordered" evidence="21">
    <location>
        <begin position="260"/>
        <end position="354"/>
    </location>
</feature>
<keyword evidence="9 22" id="KW-0732">Signal</keyword>
<evidence type="ECO:0000256" key="8">
    <source>
        <dbReference type="ARBA" id="ARBA00022679"/>
    </source>
</evidence>
<evidence type="ECO:0000256" key="9">
    <source>
        <dbReference type="ARBA" id="ARBA00022729"/>
    </source>
</evidence>
<feature type="active site" description="Proton donor" evidence="19">
    <location>
        <position position="123"/>
    </location>
</feature>
<keyword evidence="11 18" id="KW-0472">Membrane</keyword>
<keyword evidence="5" id="KW-0134">Cell wall</keyword>
<evidence type="ECO:0000256" key="10">
    <source>
        <dbReference type="ARBA" id="ARBA00022801"/>
    </source>
</evidence>
<comment type="catalytic activity">
    <reaction evidence="1">
        <text>Random endo-hydrolysis of N-acetyl-beta-D-glucosaminide (1-&gt;4)-beta-linkages in chitin and chitodextrins.</text>
        <dbReference type="EC" id="3.2.1.14"/>
    </reaction>
</comment>
<keyword evidence="14" id="KW-0326">Glycosidase</keyword>
<dbReference type="CDD" id="cd02183">
    <property type="entry name" value="GH16_fungal_CRH1_transglycosylase"/>
    <property type="match status" value="1"/>
</dbReference>
<keyword evidence="13" id="KW-0449">Lipoprotein</keyword>
<keyword evidence="7" id="KW-0328">Glycosyltransferase</keyword>
<evidence type="ECO:0000256" key="12">
    <source>
        <dbReference type="ARBA" id="ARBA00023180"/>
    </source>
</evidence>
<evidence type="ECO:0000256" key="21">
    <source>
        <dbReference type="SAM" id="MobiDB-lite"/>
    </source>
</evidence>
<dbReference type="GO" id="GO:0005886">
    <property type="term" value="C:plasma membrane"/>
    <property type="evidence" value="ECO:0007669"/>
    <property type="project" value="UniProtKB-SubCell"/>
</dbReference>
<sequence>MYIKSYAAALTAVLPLVTAQTYSDCNPTEKSCSPDDGQKEYTFSTDFTKDSSLDGWETAAGKVTFDDNGAAFTINEKGDAPTIDTKDYFFFGRVEVEMKAAPGTGVVSSIVMESDDLDEIDWEGVGGFTDRIETNYFGKGDTTTYDRETWVNLDTPQETFHTYTVDWTKESITWLIDGNSVRTVKYDEAKGGSRFPQTPMKLRLGIWAGGDPDNGQGTIEWAGGETDYTQAPFSMYVKSVTVTNYNPADSYKWTDTSGSYESIEASNGTSSDSSSSSTSSDSSSTTTGGSSTSTASDSTSTTADSSSATSTSGSTTGSGAGSGSSTSTGSGSESDSASASGDSTSAGASASPTTFDGAASTLSNSFVAPAVMLALFVAMFQL</sequence>
<dbReference type="EC" id="3.2.-.-" evidence="18"/>
<evidence type="ECO:0000256" key="4">
    <source>
        <dbReference type="ARBA" id="ARBA00022475"/>
    </source>
</evidence>
<feature type="compositionally biased region" description="Low complexity" evidence="21">
    <location>
        <begin position="323"/>
        <end position="351"/>
    </location>
</feature>
<dbReference type="InterPro" id="IPR013320">
    <property type="entry name" value="ConA-like_dom_sf"/>
</dbReference>
<organism evidence="24 25">
    <name type="scientific">Aspergillus ruber (strain CBS 135680)</name>
    <dbReference type="NCBI Taxonomy" id="1388766"/>
    <lineage>
        <taxon>Eukaryota</taxon>
        <taxon>Fungi</taxon>
        <taxon>Dikarya</taxon>
        <taxon>Ascomycota</taxon>
        <taxon>Pezizomycotina</taxon>
        <taxon>Eurotiomycetes</taxon>
        <taxon>Eurotiomycetidae</taxon>
        <taxon>Eurotiales</taxon>
        <taxon>Aspergillaceae</taxon>
        <taxon>Aspergillus</taxon>
        <taxon>Aspergillus subgen. Aspergillus</taxon>
    </lineage>
</organism>
<feature type="disulfide bond" evidence="20">
    <location>
        <begin position="25"/>
        <end position="32"/>
    </location>
</feature>
<evidence type="ECO:0000256" key="18">
    <source>
        <dbReference type="PIRNR" id="PIRNR037299"/>
    </source>
</evidence>
<dbReference type="GO" id="GO:0008843">
    <property type="term" value="F:endochitinase activity"/>
    <property type="evidence" value="ECO:0007669"/>
    <property type="project" value="UniProtKB-EC"/>
</dbReference>
<feature type="chain" id="PRO_5001496438" description="Crh-like protein" evidence="22">
    <location>
        <begin position="20"/>
        <end position="382"/>
    </location>
</feature>
<dbReference type="GO" id="GO:0005975">
    <property type="term" value="P:carbohydrate metabolic process"/>
    <property type="evidence" value="ECO:0007669"/>
    <property type="project" value="InterPro"/>
</dbReference>
<keyword evidence="8" id="KW-0808">Transferase</keyword>
<dbReference type="PROSITE" id="PS51762">
    <property type="entry name" value="GH16_2"/>
    <property type="match status" value="1"/>
</dbReference>
<keyword evidence="15" id="KW-0961">Cell wall biogenesis/degradation</keyword>
<dbReference type="HOGENOM" id="CLU_027506_3_2_1"/>
<dbReference type="OrthoDB" id="4781at2759"/>
<dbReference type="RefSeq" id="XP_040642590.1">
    <property type="nucleotide sequence ID" value="XM_040780751.1"/>
</dbReference>
<reference evidence="25" key="1">
    <citation type="journal article" date="2014" name="Nat. Commun.">
        <title>Genomic adaptations of the halophilic Dead Sea filamentous fungus Eurotium rubrum.</title>
        <authorList>
            <person name="Kis-Papo T."/>
            <person name="Weig A.R."/>
            <person name="Riley R."/>
            <person name="Persoh D."/>
            <person name="Salamov A."/>
            <person name="Sun H."/>
            <person name="Lipzen A."/>
            <person name="Wasser S.P."/>
            <person name="Rambold G."/>
            <person name="Grigoriev I.V."/>
            <person name="Nevo E."/>
        </authorList>
    </citation>
    <scope>NUCLEOTIDE SEQUENCE [LARGE SCALE GENOMIC DNA]</scope>
    <source>
        <strain evidence="25">CBS 135680</strain>
    </source>
</reference>
<dbReference type="InterPro" id="IPR050546">
    <property type="entry name" value="Glycosyl_Hydrlase_16"/>
</dbReference>
<evidence type="ECO:0000256" key="22">
    <source>
        <dbReference type="SAM" id="SignalP"/>
    </source>
</evidence>
<evidence type="ECO:0000256" key="11">
    <source>
        <dbReference type="ARBA" id="ARBA00023136"/>
    </source>
</evidence>
<dbReference type="GO" id="GO:0098552">
    <property type="term" value="C:side of membrane"/>
    <property type="evidence" value="ECO:0007669"/>
    <property type="project" value="UniProtKB-KW"/>
</dbReference>